<feature type="DNA-binding region" description="H-T-H motif" evidence="2">
    <location>
        <begin position="29"/>
        <end position="48"/>
    </location>
</feature>
<dbReference type="PROSITE" id="PS01081">
    <property type="entry name" value="HTH_TETR_1"/>
    <property type="match status" value="1"/>
</dbReference>
<dbReference type="InterPro" id="IPR050624">
    <property type="entry name" value="HTH-type_Tx_Regulator"/>
</dbReference>
<dbReference type="PROSITE" id="PS50977">
    <property type="entry name" value="HTH_TETR_2"/>
    <property type="match status" value="1"/>
</dbReference>
<dbReference type="GO" id="GO:0003677">
    <property type="term" value="F:DNA binding"/>
    <property type="evidence" value="ECO:0007669"/>
    <property type="project" value="UniProtKB-UniRule"/>
</dbReference>
<dbReference type="Gene3D" id="1.10.357.10">
    <property type="entry name" value="Tetracycline Repressor, domain 2"/>
    <property type="match status" value="1"/>
</dbReference>
<dbReference type="AlphaFoldDB" id="A0A564U7Y9"/>
<dbReference type="RefSeq" id="WP_144125207.1">
    <property type="nucleotide sequence ID" value="NZ_CABHNI010000041.1"/>
</dbReference>
<dbReference type="PRINTS" id="PR00455">
    <property type="entry name" value="HTHTETR"/>
</dbReference>
<dbReference type="EMBL" id="CABHNI010000041">
    <property type="protein sequence ID" value="VUX15657.1"/>
    <property type="molecule type" value="Genomic_DNA"/>
</dbReference>
<proteinExistence type="predicted"/>
<organism evidence="4 5">
    <name type="scientific">Dorea formicigenerans</name>
    <dbReference type="NCBI Taxonomy" id="39486"/>
    <lineage>
        <taxon>Bacteria</taxon>
        <taxon>Bacillati</taxon>
        <taxon>Bacillota</taxon>
        <taxon>Clostridia</taxon>
        <taxon>Lachnospirales</taxon>
        <taxon>Lachnospiraceae</taxon>
        <taxon>Dorea</taxon>
    </lineage>
</organism>
<evidence type="ECO:0000313" key="5">
    <source>
        <dbReference type="Proteomes" id="UP000358366"/>
    </source>
</evidence>
<protein>
    <submittedName>
        <fullName evidence="4">DNA-binding transcriptional repressor AcrR</fullName>
    </submittedName>
</protein>
<dbReference type="InterPro" id="IPR001647">
    <property type="entry name" value="HTH_TetR"/>
</dbReference>
<dbReference type="PANTHER" id="PTHR43479">
    <property type="entry name" value="ACREF/ENVCD OPERON REPRESSOR-RELATED"/>
    <property type="match status" value="1"/>
</dbReference>
<dbReference type="InterPro" id="IPR009057">
    <property type="entry name" value="Homeodomain-like_sf"/>
</dbReference>
<evidence type="ECO:0000256" key="1">
    <source>
        <dbReference type="ARBA" id="ARBA00023125"/>
    </source>
</evidence>
<dbReference type="InterPro" id="IPR023772">
    <property type="entry name" value="DNA-bd_HTH_TetR-type_CS"/>
</dbReference>
<name>A0A564U7Y9_9FIRM</name>
<accession>A0A564U7Y9</accession>
<gene>
    <name evidence="4" type="ORF">DFSSTS7063_02221</name>
</gene>
<reference evidence="4 5" key="1">
    <citation type="submission" date="2019-07" db="EMBL/GenBank/DDBJ databases">
        <authorList>
            <person name="Hibberd C M."/>
            <person name="Gehrig L. J."/>
            <person name="Chang H.-W."/>
            <person name="Venkatesh S."/>
        </authorList>
    </citation>
    <scope>NUCLEOTIDE SEQUENCE [LARGE SCALE GENOMIC DNA]</scope>
    <source>
        <strain evidence="4">Dorea_formicigenerans_SSTS_Bg7063</strain>
    </source>
</reference>
<dbReference type="SUPFAM" id="SSF46689">
    <property type="entry name" value="Homeodomain-like"/>
    <property type="match status" value="1"/>
</dbReference>
<dbReference type="Proteomes" id="UP000358366">
    <property type="component" value="Unassembled WGS sequence"/>
</dbReference>
<dbReference type="PANTHER" id="PTHR43479:SF11">
    <property type="entry name" value="ACREF_ENVCD OPERON REPRESSOR-RELATED"/>
    <property type="match status" value="1"/>
</dbReference>
<dbReference type="Pfam" id="PF00440">
    <property type="entry name" value="TetR_N"/>
    <property type="match status" value="1"/>
</dbReference>
<evidence type="ECO:0000313" key="4">
    <source>
        <dbReference type="EMBL" id="VUX15657.1"/>
    </source>
</evidence>
<keyword evidence="1 2" id="KW-0238">DNA-binding</keyword>
<sequence length="89" mass="9962">MKTKNEKLRIALLNAGKNEFLAHGYRAVSIRNIATKAGATTGAIYVYFENKEGLFHALVKDTAQELLAFWRQMAARSTRIVRNGCGYVL</sequence>
<evidence type="ECO:0000259" key="3">
    <source>
        <dbReference type="PROSITE" id="PS50977"/>
    </source>
</evidence>
<feature type="domain" description="HTH tetR-type" evidence="3">
    <location>
        <begin position="6"/>
        <end position="66"/>
    </location>
</feature>
<evidence type="ECO:0000256" key="2">
    <source>
        <dbReference type="PROSITE-ProRule" id="PRU00335"/>
    </source>
</evidence>